<dbReference type="Proteomes" id="UP000095576">
    <property type="component" value="Unassembled WGS sequence"/>
</dbReference>
<dbReference type="AlphaFoldDB" id="A0A174IWG3"/>
<proteinExistence type="predicted"/>
<protein>
    <submittedName>
        <fullName evidence="1">Uncharacterized protein</fullName>
    </submittedName>
</protein>
<name>A0A174IWG3_BACT4</name>
<evidence type="ECO:0000313" key="2">
    <source>
        <dbReference type="Proteomes" id="UP000095576"/>
    </source>
</evidence>
<reference evidence="1 2" key="1">
    <citation type="submission" date="2015-09" db="EMBL/GenBank/DDBJ databases">
        <authorList>
            <consortium name="Pathogen Informatics"/>
        </authorList>
    </citation>
    <scope>NUCLEOTIDE SEQUENCE [LARGE SCALE GENOMIC DNA]</scope>
    <source>
        <strain evidence="1 2">2789STDY5834899</strain>
    </source>
</reference>
<sequence>MQKAIQASLRPAFLLLLQKFSLLTELLNIQGIKSQTFHIFC</sequence>
<organism evidence="1 2">
    <name type="scientific">Bacteroides thetaiotaomicron</name>
    <dbReference type="NCBI Taxonomy" id="818"/>
    <lineage>
        <taxon>Bacteria</taxon>
        <taxon>Pseudomonadati</taxon>
        <taxon>Bacteroidota</taxon>
        <taxon>Bacteroidia</taxon>
        <taxon>Bacteroidales</taxon>
        <taxon>Bacteroidaceae</taxon>
        <taxon>Bacteroides</taxon>
    </lineage>
</organism>
<dbReference type="EMBL" id="CZAP01000001">
    <property type="protein sequence ID" value="CUO91743.1"/>
    <property type="molecule type" value="Genomic_DNA"/>
</dbReference>
<gene>
    <name evidence="1" type="ORF">ERS852511_00594</name>
</gene>
<evidence type="ECO:0000313" key="1">
    <source>
        <dbReference type="EMBL" id="CUO91743.1"/>
    </source>
</evidence>
<accession>A0A174IWG3</accession>